<keyword evidence="3" id="KW-0479">Metal-binding</keyword>
<dbReference type="InterPro" id="IPR017907">
    <property type="entry name" value="Znf_RING_CS"/>
</dbReference>
<dbReference type="InterPro" id="IPR050143">
    <property type="entry name" value="TRIM/RBCC"/>
</dbReference>
<proteinExistence type="predicted"/>
<dbReference type="Pfam" id="PF00643">
    <property type="entry name" value="zf-B_box"/>
    <property type="match status" value="1"/>
</dbReference>
<keyword evidence="5" id="KW-0862">Zinc</keyword>
<evidence type="ECO:0000313" key="12">
    <source>
        <dbReference type="EMBL" id="KAF6439354.1"/>
    </source>
</evidence>
<dbReference type="SUPFAM" id="SSF57850">
    <property type="entry name" value="RING/U-box"/>
    <property type="match status" value="1"/>
</dbReference>
<dbReference type="Gene3D" id="3.30.160.60">
    <property type="entry name" value="Classic Zinc Finger"/>
    <property type="match status" value="1"/>
</dbReference>
<evidence type="ECO:0000256" key="7">
    <source>
        <dbReference type="PROSITE-ProRule" id="PRU00024"/>
    </source>
</evidence>
<dbReference type="AlphaFoldDB" id="A0A7J8EV42"/>
<gene>
    <name evidence="12" type="ORF">HJG59_018748</name>
</gene>
<evidence type="ECO:0000256" key="4">
    <source>
        <dbReference type="ARBA" id="ARBA00022771"/>
    </source>
</evidence>
<evidence type="ECO:0000256" key="6">
    <source>
        <dbReference type="ARBA" id="ARBA00023054"/>
    </source>
</evidence>
<comment type="caution">
    <text evidence="12">The sequence shown here is derived from an EMBL/GenBank/DDBJ whole genome shotgun (WGS) entry which is preliminary data.</text>
</comment>
<dbReference type="FunFam" id="3.30.160.60:FF:000386">
    <property type="entry name" value="Tripartite motif-containing 5 (Predicted)"/>
    <property type="match status" value="1"/>
</dbReference>
<dbReference type="InterPro" id="IPR027370">
    <property type="entry name" value="Znf-RING_euk"/>
</dbReference>
<evidence type="ECO:0000313" key="13">
    <source>
        <dbReference type="Proteomes" id="UP000550707"/>
    </source>
</evidence>
<dbReference type="InterPro" id="IPR001841">
    <property type="entry name" value="Znf_RING"/>
</dbReference>
<dbReference type="FunFam" id="3.30.40.10:FF:000144">
    <property type="entry name" value="Tripartite motif-containing 5 (Predicted)"/>
    <property type="match status" value="1"/>
</dbReference>
<dbReference type="CDD" id="cd16591">
    <property type="entry name" value="RING-HC_TRIM5-like_C-IV"/>
    <property type="match status" value="1"/>
</dbReference>
<dbReference type="EMBL" id="JACASF010000013">
    <property type="protein sequence ID" value="KAF6439354.1"/>
    <property type="molecule type" value="Genomic_DNA"/>
</dbReference>
<dbReference type="InterPro" id="IPR043136">
    <property type="entry name" value="B30.2/SPRY_sf"/>
</dbReference>
<reference evidence="12 13" key="1">
    <citation type="journal article" date="2020" name="Nature">
        <title>Six reference-quality genomes reveal evolution of bat adaptations.</title>
        <authorList>
            <person name="Jebb D."/>
            <person name="Huang Z."/>
            <person name="Pippel M."/>
            <person name="Hughes G.M."/>
            <person name="Lavrichenko K."/>
            <person name="Devanna P."/>
            <person name="Winkler S."/>
            <person name="Jermiin L.S."/>
            <person name="Skirmuntt E.C."/>
            <person name="Katzourakis A."/>
            <person name="Burkitt-Gray L."/>
            <person name="Ray D.A."/>
            <person name="Sullivan K.A.M."/>
            <person name="Roscito J.G."/>
            <person name="Kirilenko B.M."/>
            <person name="Davalos L.M."/>
            <person name="Corthals A.P."/>
            <person name="Power M.L."/>
            <person name="Jones G."/>
            <person name="Ransome R.D."/>
            <person name="Dechmann D.K.N."/>
            <person name="Locatelli A.G."/>
            <person name="Puechmaille S.J."/>
            <person name="Fedrigo O."/>
            <person name="Jarvis E.D."/>
            <person name="Hiller M."/>
            <person name="Vernes S.C."/>
            <person name="Myers E.W."/>
            <person name="Teeling E.C."/>
        </authorList>
    </citation>
    <scope>NUCLEOTIDE SEQUENCE [LARGE SCALE GENOMIC DNA]</scope>
    <source>
        <strain evidence="12">MMolMol1</strain>
        <tissue evidence="12">Muscle</tissue>
    </source>
</reference>
<keyword evidence="2" id="KW-0963">Cytoplasm</keyword>
<feature type="coiled-coil region" evidence="8">
    <location>
        <begin position="137"/>
        <end position="171"/>
    </location>
</feature>
<keyword evidence="13" id="KW-1185">Reference proteome</keyword>
<evidence type="ECO:0000256" key="2">
    <source>
        <dbReference type="ARBA" id="ARBA00022490"/>
    </source>
</evidence>
<dbReference type="SMART" id="SM00184">
    <property type="entry name" value="RING"/>
    <property type="match status" value="1"/>
</dbReference>
<dbReference type="InterPro" id="IPR013320">
    <property type="entry name" value="ConA-like_dom_sf"/>
</dbReference>
<feature type="domain" description="B box-type" evidence="10">
    <location>
        <begin position="92"/>
        <end position="133"/>
    </location>
</feature>
<comment type="subcellular location">
    <subcellularLocation>
        <location evidence="1">Cytoplasm</location>
    </subcellularLocation>
</comment>
<dbReference type="InterPro" id="IPR003877">
    <property type="entry name" value="SPRY_dom"/>
</dbReference>
<evidence type="ECO:0000259" key="9">
    <source>
        <dbReference type="PROSITE" id="PS50089"/>
    </source>
</evidence>
<name>A0A7J8EV42_MOLMO</name>
<dbReference type="PRINTS" id="PR01407">
    <property type="entry name" value="BUTYPHLNCDUF"/>
</dbReference>
<accession>A0A7J8EV42</accession>
<protein>
    <submittedName>
        <fullName evidence="12">Tripartite motif containing 22</fullName>
    </submittedName>
</protein>
<dbReference type="InterPro" id="IPR003879">
    <property type="entry name" value="Butyrophylin_SPRY"/>
</dbReference>
<evidence type="ECO:0000259" key="11">
    <source>
        <dbReference type="PROSITE" id="PS50188"/>
    </source>
</evidence>
<dbReference type="PROSITE" id="PS50119">
    <property type="entry name" value="ZF_BBOX"/>
    <property type="match status" value="1"/>
</dbReference>
<dbReference type="Gene3D" id="2.60.120.920">
    <property type="match status" value="1"/>
</dbReference>
<dbReference type="SUPFAM" id="SSF49899">
    <property type="entry name" value="Concanavalin A-like lectins/glucanases"/>
    <property type="match status" value="1"/>
</dbReference>
<dbReference type="Pfam" id="PF13445">
    <property type="entry name" value="zf-RING_UBOX"/>
    <property type="match status" value="1"/>
</dbReference>
<dbReference type="InterPro" id="IPR000315">
    <property type="entry name" value="Znf_B-box"/>
</dbReference>
<dbReference type="Pfam" id="PF00622">
    <property type="entry name" value="SPRY"/>
    <property type="match status" value="1"/>
</dbReference>
<dbReference type="Gene3D" id="3.30.40.10">
    <property type="entry name" value="Zinc/RING finger domain, C3HC4 (zinc finger)"/>
    <property type="match status" value="1"/>
</dbReference>
<evidence type="ECO:0000256" key="1">
    <source>
        <dbReference type="ARBA" id="ARBA00004496"/>
    </source>
</evidence>
<feature type="domain" description="B30.2/SPRY" evidence="11">
    <location>
        <begin position="282"/>
        <end position="496"/>
    </location>
</feature>
<dbReference type="Proteomes" id="UP000550707">
    <property type="component" value="Unassembled WGS sequence"/>
</dbReference>
<dbReference type="SUPFAM" id="SSF57845">
    <property type="entry name" value="B-box zinc-binding domain"/>
    <property type="match status" value="1"/>
</dbReference>
<keyword evidence="4 7" id="KW-0863">Zinc-finger</keyword>
<dbReference type="GO" id="GO:0008270">
    <property type="term" value="F:zinc ion binding"/>
    <property type="evidence" value="ECO:0007669"/>
    <property type="project" value="UniProtKB-KW"/>
</dbReference>
<dbReference type="PROSITE" id="PS50188">
    <property type="entry name" value="B302_SPRY"/>
    <property type="match status" value="1"/>
</dbReference>
<evidence type="ECO:0000256" key="5">
    <source>
        <dbReference type="ARBA" id="ARBA00022833"/>
    </source>
</evidence>
<dbReference type="SMART" id="SM00449">
    <property type="entry name" value="SPRY"/>
    <property type="match status" value="1"/>
</dbReference>
<dbReference type="CDD" id="cd19761">
    <property type="entry name" value="Bbox2_TRIM5-like"/>
    <property type="match status" value="1"/>
</dbReference>
<dbReference type="InterPro" id="IPR001870">
    <property type="entry name" value="B30.2/SPRY"/>
</dbReference>
<sequence>MASGVLENLKEEVNCPICLELLKKPMCLDCGHSFCQACITANNKEPMTGQEGESHCPVCRLSYQPENLRPSRHLANIVETLREVKLSPEKKQKRDLCVHHGEKLLLFCKEDEKIICWVCERSQEHRGHHTFLMEEVAQEYKGKLQEALKKLTQEQQEAEELEAAISEERDTWKDQIEKESQCVQDYFEKLTGILESEKQKELQRLKKEEGNILNYLAHAESDLVQQSQVLKDLISDLEHRLQGLPVEMLQDVNSIMERSKTFTLMKPKNVSKKQRRVFQAPDLKGMLQVLNELTDAQRYWVYVTLDPPMHKTNVIISEDQRQVRPVFSSRTLYLHHRDRYEDYGVLGSPRITSGKHYWDVDVSDKYAWVLGVYGDNCPDSNMMGFVRQGNSYQHVCSRYQPKYGYWVIGLQNHSEYKAFVDSASSNASALTLSLTVPPHCVGVFVDYNAGTVSFFNISNHGFLIYKFSSCSFPKKIFPYFNPMKCVAPMTLCSPRS</sequence>
<evidence type="ECO:0000259" key="10">
    <source>
        <dbReference type="PROSITE" id="PS50119"/>
    </source>
</evidence>
<organism evidence="12 13">
    <name type="scientific">Molossus molossus</name>
    <name type="common">Pallas' mastiff bat</name>
    <name type="synonym">Vespertilio molossus</name>
    <dbReference type="NCBI Taxonomy" id="27622"/>
    <lineage>
        <taxon>Eukaryota</taxon>
        <taxon>Metazoa</taxon>
        <taxon>Chordata</taxon>
        <taxon>Craniata</taxon>
        <taxon>Vertebrata</taxon>
        <taxon>Euteleostomi</taxon>
        <taxon>Mammalia</taxon>
        <taxon>Eutheria</taxon>
        <taxon>Laurasiatheria</taxon>
        <taxon>Chiroptera</taxon>
        <taxon>Yangochiroptera</taxon>
        <taxon>Molossidae</taxon>
        <taxon>Molossus</taxon>
    </lineage>
</organism>
<keyword evidence="6 8" id="KW-0175">Coiled coil</keyword>
<dbReference type="SMART" id="SM00336">
    <property type="entry name" value="BBOX"/>
    <property type="match status" value="1"/>
</dbReference>
<evidence type="ECO:0000256" key="8">
    <source>
        <dbReference type="SAM" id="Coils"/>
    </source>
</evidence>
<feature type="domain" description="RING-type" evidence="9">
    <location>
        <begin position="15"/>
        <end position="60"/>
    </location>
</feature>
<evidence type="ECO:0000256" key="3">
    <source>
        <dbReference type="ARBA" id="ARBA00022723"/>
    </source>
</evidence>
<dbReference type="InterPro" id="IPR013083">
    <property type="entry name" value="Znf_RING/FYVE/PHD"/>
</dbReference>
<dbReference type="PROSITE" id="PS50089">
    <property type="entry name" value="ZF_RING_2"/>
    <property type="match status" value="1"/>
</dbReference>
<dbReference type="PANTHER" id="PTHR24103">
    <property type="entry name" value="E3 UBIQUITIN-PROTEIN LIGASE TRIM"/>
    <property type="match status" value="1"/>
</dbReference>
<dbReference type="PROSITE" id="PS00518">
    <property type="entry name" value="ZF_RING_1"/>
    <property type="match status" value="1"/>
</dbReference>
<dbReference type="GO" id="GO:0005737">
    <property type="term" value="C:cytoplasm"/>
    <property type="evidence" value="ECO:0007669"/>
    <property type="project" value="UniProtKB-SubCell"/>
</dbReference>
<dbReference type="CDD" id="cd15822">
    <property type="entry name" value="SPRY_PRY_TRIM5"/>
    <property type="match status" value="1"/>
</dbReference>